<dbReference type="EMBL" id="CAJNOQ010025808">
    <property type="protein sequence ID" value="CAF1540507.1"/>
    <property type="molecule type" value="Genomic_DNA"/>
</dbReference>
<keyword evidence="6" id="KW-1185">Reference proteome</keyword>
<dbReference type="Proteomes" id="UP000681722">
    <property type="component" value="Unassembled WGS sequence"/>
</dbReference>
<dbReference type="Proteomes" id="UP000682733">
    <property type="component" value="Unassembled WGS sequence"/>
</dbReference>
<gene>
    <name evidence="2" type="ORF">GPM918_LOCUS38601</name>
    <name evidence="3" type="ORF">OVA965_LOCUS46099</name>
    <name evidence="4" type="ORF">SRO942_LOCUS39436</name>
    <name evidence="5" type="ORF">TMI583_LOCUS50329</name>
</gene>
<dbReference type="EMBL" id="CAJOBA010120080">
    <property type="protein sequence ID" value="CAF4577609.1"/>
    <property type="molecule type" value="Genomic_DNA"/>
</dbReference>
<evidence type="ECO:0000313" key="5">
    <source>
        <dbReference type="EMBL" id="CAF4577609.1"/>
    </source>
</evidence>
<accession>A0A815VWV1</accession>
<keyword evidence="1" id="KW-0732">Signal</keyword>
<feature type="chain" id="PRO_5036229084" evidence="1">
    <location>
        <begin position="22"/>
        <end position="90"/>
    </location>
</feature>
<dbReference type="EMBL" id="CAJOBC010091438">
    <property type="protein sequence ID" value="CAF4400813.1"/>
    <property type="molecule type" value="Genomic_DNA"/>
</dbReference>
<comment type="caution">
    <text evidence="2">The sequence shown here is derived from an EMBL/GenBank/DDBJ whole genome shotgun (WGS) entry which is preliminary data.</text>
</comment>
<protein>
    <submittedName>
        <fullName evidence="2">Uncharacterized protein</fullName>
    </submittedName>
</protein>
<organism evidence="2 6">
    <name type="scientific">Didymodactylos carnosus</name>
    <dbReference type="NCBI Taxonomy" id="1234261"/>
    <lineage>
        <taxon>Eukaryota</taxon>
        <taxon>Metazoa</taxon>
        <taxon>Spiralia</taxon>
        <taxon>Gnathifera</taxon>
        <taxon>Rotifera</taxon>
        <taxon>Eurotatoria</taxon>
        <taxon>Bdelloidea</taxon>
        <taxon>Philodinida</taxon>
        <taxon>Philodinidae</taxon>
        <taxon>Didymodactylos</taxon>
    </lineage>
</organism>
<evidence type="ECO:0000313" key="6">
    <source>
        <dbReference type="Proteomes" id="UP000663829"/>
    </source>
</evidence>
<reference evidence="2" key="1">
    <citation type="submission" date="2021-02" db="EMBL/GenBank/DDBJ databases">
        <authorList>
            <person name="Nowell W R."/>
        </authorList>
    </citation>
    <scope>NUCLEOTIDE SEQUENCE</scope>
</reference>
<dbReference type="Proteomes" id="UP000677228">
    <property type="component" value="Unassembled WGS sequence"/>
</dbReference>
<dbReference type="EMBL" id="CAJNOK010080353">
    <property type="protein sequence ID" value="CAF1682027.1"/>
    <property type="molecule type" value="Genomic_DNA"/>
</dbReference>
<name>A0A815VWV1_9BILA</name>
<sequence length="90" mass="9713">MSKLSLLIALSLLVCVAYSNADEYSGAIKALQYINAHTPIRIRVIAGSYTGQLGIWLNIDSGAYMDALTTHQEVVRCGTAANSYLCIFKG</sequence>
<evidence type="ECO:0000313" key="3">
    <source>
        <dbReference type="EMBL" id="CAF1682027.1"/>
    </source>
</evidence>
<evidence type="ECO:0000313" key="4">
    <source>
        <dbReference type="EMBL" id="CAF4400813.1"/>
    </source>
</evidence>
<feature type="signal peptide" evidence="1">
    <location>
        <begin position="1"/>
        <end position="21"/>
    </location>
</feature>
<evidence type="ECO:0000256" key="1">
    <source>
        <dbReference type="SAM" id="SignalP"/>
    </source>
</evidence>
<evidence type="ECO:0000313" key="2">
    <source>
        <dbReference type="EMBL" id="CAF1540507.1"/>
    </source>
</evidence>
<dbReference type="AlphaFoldDB" id="A0A815VWV1"/>
<proteinExistence type="predicted"/>
<dbReference type="Proteomes" id="UP000663829">
    <property type="component" value="Unassembled WGS sequence"/>
</dbReference>